<dbReference type="Pfam" id="PF09425">
    <property type="entry name" value="Jas_motif"/>
    <property type="match status" value="1"/>
</dbReference>
<gene>
    <name evidence="7" type="ORF">M6B38_129835</name>
</gene>
<dbReference type="InterPro" id="IPR018467">
    <property type="entry name" value="CCT_CS"/>
</dbReference>
<evidence type="ECO:0000256" key="5">
    <source>
        <dbReference type="SAM" id="MobiDB-lite"/>
    </source>
</evidence>
<dbReference type="PANTHER" id="PTHR33077">
    <property type="entry name" value="PROTEIN TIFY 4A-RELATED-RELATED"/>
    <property type="match status" value="1"/>
</dbReference>
<sequence>MMNEKKTNFSLACTLLSKMVKDKGCLADLALAKGMHIPPTTMNLLPGLEVSADKQADTYDTKCMDLFPVYEPEPEKEKVKPQLTIFYAGNVFVFDDFPAENAKDLMQMASNSSSSSAAVAADRLPEGCLSTSGSLAPAKLNHNTDLLAQTRRASLHRFLNKRKERINANAPYQINSSSKKTDAVAKPVPKSDETRSWLGLRRGGIN</sequence>
<dbReference type="InterPro" id="IPR010399">
    <property type="entry name" value="Tify_dom"/>
</dbReference>
<dbReference type="PANTHER" id="PTHR33077:SF140">
    <property type="entry name" value="PROTEIN TIFY 10B"/>
    <property type="match status" value="1"/>
</dbReference>
<dbReference type="EMBL" id="JANAVB010022593">
    <property type="protein sequence ID" value="KAJ6824113.1"/>
    <property type="molecule type" value="Genomic_DNA"/>
</dbReference>
<evidence type="ECO:0000313" key="7">
    <source>
        <dbReference type="EMBL" id="KAJ6824113.1"/>
    </source>
</evidence>
<accession>A0AAX6G6P1</accession>
<proteinExistence type="inferred from homology"/>
<dbReference type="Proteomes" id="UP001140949">
    <property type="component" value="Unassembled WGS sequence"/>
</dbReference>
<feature type="domain" description="Tify" evidence="6">
    <location>
        <begin position="76"/>
        <end position="111"/>
    </location>
</feature>
<dbReference type="GO" id="GO:0009611">
    <property type="term" value="P:response to wounding"/>
    <property type="evidence" value="ECO:0007669"/>
    <property type="project" value="UniProtKB-UniRule"/>
</dbReference>
<protein>
    <recommendedName>
        <fullName evidence="4">Protein TIFY</fullName>
    </recommendedName>
    <alternativeName>
        <fullName evidence="4">Jasmonate ZIM domain-containing protein</fullName>
    </alternativeName>
</protein>
<evidence type="ECO:0000313" key="8">
    <source>
        <dbReference type="Proteomes" id="UP001140949"/>
    </source>
</evidence>
<comment type="caution">
    <text evidence="7">The sequence shown here is derived from an EMBL/GenBank/DDBJ whole genome shotgun (WGS) entry which is preliminary data.</text>
</comment>
<keyword evidence="2 4" id="KW-1184">Jasmonic acid signaling pathway</keyword>
<keyword evidence="8" id="KW-1185">Reference proteome</keyword>
<reference evidence="7" key="2">
    <citation type="submission" date="2023-04" db="EMBL/GenBank/DDBJ databases">
        <authorList>
            <person name="Bruccoleri R.E."/>
            <person name="Oakeley E.J."/>
            <person name="Faust A.-M."/>
            <person name="Dessus-Babus S."/>
            <person name="Altorfer M."/>
            <person name="Burckhardt D."/>
            <person name="Oertli M."/>
            <person name="Naumann U."/>
            <person name="Petersen F."/>
            <person name="Wong J."/>
        </authorList>
    </citation>
    <scope>NUCLEOTIDE SEQUENCE</scope>
    <source>
        <strain evidence="7">GSM-AAB239-AS_SAM_17_03QT</strain>
        <tissue evidence="7">Leaf</tissue>
    </source>
</reference>
<feature type="region of interest" description="Disordered" evidence="5">
    <location>
        <begin position="169"/>
        <end position="206"/>
    </location>
</feature>
<name>A0AAX6G6P1_IRIPA</name>
<reference evidence="7" key="1">
    <citation type="journal article" date="2023" name="GigaByte">
        <title>Genome assembly of the bearded iris, Iris pallida Lam.</title>
        <authorList>
            <person name="Bruccoleri R.E."/>
            <person name="Oakeley E.J."/>
            <person name="Faust A.M.E."/>
            <person name="Altorfer M."/>
            <person name="Dessus-Babus S."/>
            <person name="Burckhardt D."/>
            <person name="Oertli M."/>
            <person name="Naumann U."/>
            <person name="Petersen F."/>
            <person name="Wong J."/>
        </authorList>
    </citation>
    <scope>NUCLEOTIDE SEQUENCE</scope>
    <source>
        <strain evidence="7">GSM-AAB239-AS_SAM_17_03QT</strain>
    </source>
</reference>
<comment type="similarity">
    <text evidence="1 4">Belongs to the TIFY/JAZ family.</text>
</comment>
<dbReference type="Pfam" id="PF06200">
    <property type="entry name" value="tify"/>
    <property type="match status" value="1"/>
</dbReference>
<comment type="function">
    <text evidence="4">Repressor of jasmonate responses.</text>
</comment>
<dbReference type="PROSITE" id="PS51320">
    <property type="entry name" value="TIFY"/>
    <property type="match status" value="1"/>
</dbReference>
<keyword evidence="4" id="KW-0539">Nucleus</keyword>
<evidence type="ECO:0000256" key="1">
    <source>
        <dbReference type="ARBA" id="ARBA00008614"/>
    </source>
</evidence>
<feature type="compositionally biased region" description="Basic and acidic residues" evidence="5">
    <location>
        <begin position="179"/>
        <end position="195"/>
    </location>
</feature>
<comment type="subcellular location">
    <subcellularLocation>
        <location evidence="4">Nucleus</location>
    </subcellularLocation>
</comment>
<dbReference type="SMART" id="SM00979">
    <property type="entry name" value="TIFY"/>
    <property type="match status" value="1"/>
</dbReference>
<keyword evidence="3" id="KW-0832">Ubl conjugation</keyword>
<evidence type="ECO:0000256" key="3">
    <source>
        <dbReference type="ARBA" id="ARBA00022843"/>
    </source>
</evidence>
<dbReference type="GO" id="GO:0031347">
    <property type="term" value="P:regulation of defense response"/>
    <property type="evidence" value="ECO:0007669"/>
    <property type="project" value="UniProtKB-UniRule"/>
</dbReference>
<comment type="domain">
    <text evidence="4">The jas domain is required for interaction with COI1.</text>
</comment>
<dbReference type="GO" id="GO:0005634">
    <property type="term" value="C:nucleus"/>
    <property type="evidence" value="ECO:0007669"/>
    <property type="project" value="UniProtKB-SubCell"/>
</dbReference>
<organism evidence="7 8">
    <name type="scientific">Iris pallida</name>
    <name type="common">Sweet iris</name>
    <dbReference type="NCBI Taxonomy" id="29817"/>
    <lineage>
        <taxon>Eukaryota</taxon>
        <taxon>Viridiplantae</taxon>
        <taxon>Streptophyta</taxon>
        <taxon>Embryophyta</taxon>
        <taxon>Tracheophyta</taxon>
        <taxon>Spermatophyta</taxon>
        <taxon>Magnoliopsida</taxon>
        <taxon>Liliopsida</taxon>
        <taxon>Asparagales</taxon>
        <taxon>Iridaceae</taxon>
        <taxon>Iridoideae</taxon>
        <taxon>Irideae</taxon>
        <taxon>Iris</taxon>
    </lineage>
</organism>
<evidence type="ECO:0000259" key="6">
    <source>
        <dbReference type="PROSITE" id="PS51320"/>
    </source>
</evidence>
<dbReference type="AlphaFoldDB" id="A0AAX6G6P1"/>
<dbReference type="GO" id="GO:2000022">
    <property type="term" value="P:regulation of jasmonic acid mediated signaling pathway"/>
    <property type="evidence" value="ECO:0007669"/>
    <property type="project" value="UniProtKB-UniRule"/>
</dbReference>
<evidence type="ECO:0000256" key="2">
    <source>
        <dbReference type="ARBA" id="ARBA00022819"/>
    </source>
</evidence>
<evidence type="ECO:0000256" key="4">
    <source>
        <dbReference type="RuleBase" id="RU369065"/>
    </source>
</evidence>
<dbReference type="InterPro" id="IPR040390">
    <property type="entry name" value="TIFY/JAZ"/>
</dbReference>